<reference evidence="1 2" key="1">
    <citation type="submission" date="2024-01" db="EMBL/GenBank/DDBJ databases">
        <title>The complete chloroplast genome sequence of Lithospermum erythrorhizon: insights into the phylogenetic relationship among Boraginaceae species and the maternal lineages of purple gromwells.</title>
        <authorList>
            <person name="Okada T."/>
            <person name="Watanabe K."/>
        </authorList>
    </citation>
    <scope>NUCLEOTIDE SEQUENCE [LARGE SCALE GENOMIC DNA]</scope>
</reference>
<dbReference type="Proteomes" id="UP001454036">
    <property type="component" value="Unassembled WGS sequence"/>
</dbReference>
<keyword evidence="2" id="KW-1185">Reference proteome</keyword>
<evidence type="ECO:0000313" key="1">
    <source>
        <dbReference type="EMBL" id="GAA0171729.1"/>
    </source>
</evidence>
<comment type="caution">
    <text evidence="1">The sequence shown here is derived from an EMBL/GenBank/DDBJ whole genome shotgun (WGS) entry which is preliminary data.</text>
</comment>
<gene>
    <name evidence="1" type="ORF">LIER_25696</name>
</gene>
<organism evidence="1 2">
    <name type="scientific">Lithospermum erythrorhizon</name>
    <name type="common">Purple gromwell</name>
    <name type="synonym">Lithospermum officinale var. erythrorhizon</name>
    <dbReference type="NCBI Taxonomy" id="34254"/>
    <lineage>
        <taxon>Eukaryota</taxon>
        <taxon>Viridiplantae</taxon>
        <taxon>Streptophyta</taxon>
        <taxon>Embryophyta</taxon>
        <taxon>Tracheophyta</taxon>
        <taxon>Spermatophyta</taxon>
        <taxon>Magnoliopsida</taxon>
        <taxon>eudicotyledons</taxon>
        <taxon>Gunneridae</taxon>
        <taxon>Pentapetalae</taxon>
        <taxon>asterids</taxon>
        <taxon>lamiids</taxon>
        <taxon>Boraginales</taxon>
        <taxon>Boraginaceae</taxon>
        <taxon>Boraginoideae</taxon>
        <taxon>Lithospermeae</taxon>
        <taxon>Lithospermum</taxon>
    </lineage>
</organism>
<name>A0AAV3R782_LITER</name>
<accession>A0AAV3R782</accession>
<dbReference type="EMBL" id="BAABME010007793">
    <property type="protein sequence ID" value="GAA0171729.1"/>
    <property type="molecule type" value="Genomic_DNA"/>
</dbReference>
<protein>
    <submittedName>
        <fullName evidence="1">Uncharacterized protein</fullName>
    </submittedName>
</protein>
<sequence length="70" mass="7560">MKLHGSQVTYDLLSSCEEFLPCHEGSLTSMASYSIVFAELMLLAVRAGETTATACTELDVDVDMDVQVQG</sequence>
<evidence type="ECO:0000313" key="2">
    <source>
        <dbReference type="Proteomes" id="UP001454036"/>
    </source>
</evidence>
<proteinExistence type="predicted"/>
<dbReference type="AlphaFoldDB" id="A0AAV3R782"/>